<dbReference type="EMBL" id="CAXLJM020000053">
    <property type="protein sequence ID" value="CAL8117007.1"/>
    <property type="molecule type" value="Genomic_DNA"/>
</dbReference>
<protein>
    <submittedName>
        <fullName evidence="1">Uncharacterized protein</fullName>
    </submittedName>
</protein>
<evidence type="ECO:0000313" key="1">
    <source>
        <dbReference type="EMBL" id="CAL8117007.1"/>
    </source>
</evidence>
<comment type="caution">
    <text evidence="1">The sequence shown here is derived from an EMBL/GenBank/DDBJ whole genome shotgun (WGS) entry which is preliminary data.</text>
</comment>
<proteinExistence type="predicted"/>
<sequence length="268" mass="31384">MSTFMSVVYTLFVDFDFSEWSLRHWIIFRSCDFRIELCIWSKENFANLTDELIDTFGSELTPATLSLGVFRLFMDFCETFQDFCFIDIWLFTALETWRLAAEVNLPKTNTFESDFEGIWSHYKHLQKMSDTLENVLGNFFKQIHISNLFLSTYFLLKCMAGDYGIVFWLRGINIIKICLAYYAAAAAADMSNKVERWFLENFFDKQTVKVGGRNGNTSFILHELSNYRFGIGRRNFFIDQTFNMKFLGVVGSYFLIIADSKAKQKTEE</sequence>
<accession>A0ABP1R7W8</accession>
<gene>
    <name evidence="1" type="ORF">ODALV1_LOCUS17488</name>
</gene>
<keyword evidence="2" id="KW-1185">Reference proteome</keyword>
<reference evidence="1 2" key="1">
    <citation type="submission" date="2024-08" db="EMBL/GenBank/DDBJ databases">
        <authorList>
            <person name="Cucini C."/>
            <person name="Frati F."/>
        </authorList>
    </citation>
    <scope>NUCLEOTIDE SEQUENCE [LARGE SCALE GENOMIC DNA]</scope>
</reference>
<organism evidence="1 2">
    <name type="scientific">Orchesella dallaii</name>
    <dbReference type="NCBI Taxonomy" id="48710"/>
    <lineage>
        <taxon>Eukaryota</taxon>
        <taxon>Metazoa</taxon>
        <taxon>Ecdysozoa</taxon>
        <taxon>Arthropoda</taxon>
        <taxon>Hexapoda</taxon>
        <taxon>Collembola</taxon>
        <taxon>Entomobryomorpha</taxon>
        <taxon>Entomobryoidea</taxon>
        <taxon>Orchesellidae</taxon>
        <taxon>Orchesellinae</taxon>
        <taxon>Orchesella</taxon>
    </lineage>
</organism>
<evidence type="ECO:0000313" key="2">
    <source>
        <dbReference type="Proteomes" id="UP001642540"/>
    </source>
</evidence>
<name>A0ABP1R7W8_9HEXA</name>
<dbReference type="Proteomes" id="UP001642540">
    <property type="component" value="Unassembled WGS sequence"/>
</dbReference>